<keyword evidence="2" id="KW-0732">Signal</keyword>
<name>A0A7S1B9R4_9STRA</name>
<reference evidence="6" key="1">
    <citation type="submission" date="2021-01" db="EMBL/GenBank/DDBJ databases">
        <authorList>
            <person name="Corre E."/>
            <person name="Pelletier E."/>
            <person name="Niang G."/>
            <person name="Scheremetjew M."/>
            <person name="Finn R."/>
            <person name="Kale V."/>
            <person name="Holt S."/>
            <person name="Cochrane G."/>
            <person name="Meng A."/>
            <person name="Brown T."/>
            <person name="Cohen L."/>
        </authorList>
    </citation>
    <scope>NUCLEOTIDE SEQUENCE</scope>
    <source>
        <strain evidence="6">308</strain>
    </source>
</reference>
<evidence type="ECO:0000256" key="2">
    <source>
        <dbReference type="ARBA" id="ARBA00022729"/>
    </source>
</evidence>
<evidence type="ECO:0000256" key="5">
    <source>
        <dbReference type="SAM" id="MobiDB-lite"/>
    </source>
</evidence>
<dbReference type="InterPro" id="IPR053211">
    <property type="entry name" value="DNA_repair-toleration"/>
</dbReference>
<evidence type="ECO:0000256" key="4">
    <source>
        <dbReference type="ARBA" id="ARBA00023136"/>
    </source>
</evidence>
<accession>A0A7S1B9R4</accession>
<dbReference type="PANTHER" id="PTHR48060:SF21">
    <property type="entry name" value="L DOMAIN-LIKE PROTEIN"/>
    <property type="match status" value="1"/>
</dbReference>
<dbReference type="EMBL" id="HBFR01009066">
    <property type="protein sequence ID" value="CAD8879374.1"/>
    <property type="molecule type" value="Transcribed_RNA"/>
</dbReference>
<dbReference type="PANTHER" id="PTHR48060">
    <property type="entry name" value="DNA DAMAGE-REPAIR/TOLERATION PROTEIN DRT100"/>
    <property type="match status" value="1"/>
</dbReference>
<dbReference type="AlphaFoldDB" id="A0A7S1B9R4"/>
<dbReference type="SUPFAM" id="SSF52058">
    <property type="entry name" value="L domain-like"/>
    <property type="match status" value="1"/>
</dbReference>
<keyword evidence="3" id="KW-0677">Repeat</keyword>
<evidence type="ECO:0000256" key="1">
    <source>
        <dbReference type="ARBA" id="ARBA00004370"/>
    </source>
</evidence>
<dbReference type="Gene3D" id="3.80.10.10">
    <property type="entry name" value="Ribonuclease Inhibitor"/>
    <property type="match status" value="2"/>
</dbReference>
<dbReference type="InterPro" id="IPR001611">
    <property type="entry name" value="Leu-rich_rpt"/>
</dbReference>
<evidence type="ECO:0008006" key="7">
    <source>
        <dbReference type="Google" id="ProtNLM"/>
    </source>
</evidence>
<feature type="compositionally biased region" description="Polar residues" evidence="5">
    <location>
        <begin position="471"/>
        <end position="484"/>
    </location>
</feature>
<keyword evidence="4" id="KW-0472">Membrane</keyword>
<protein>
    <recommendedName>
        <fullName evidence="7">Leucine-rich repeat-containing N-terminal plant-type domain-containing protein</fullName>
    </recommendedName>
</protein>
<dbReference type="FunFam" id="3.80.10.10:FF:000400">
    <property type="entry name" value="Nuclear pore complex protein NUP107"/>
    <property type="match status" value="1"/>
</dbReference>
<evidence type="ECO:0000256" key="3">
    <source>
        <dbReference type="ARBA" id="ARBA00022737"/>
    </source>
</evidence>
<dbReference type="InterPro" id="IPR032675">
    <property type="entry name" value="LRR_dom_sf"/>
</dbReference>
<gene>
    <name evidence="6" type="ORF">CHYS00102_LOCUS6558</name>
</gene>
<evidence type="ECO:0000313" key="6">
    <source>
        <dbReference type="EMBL" id="CAD8879374.1"/>
    </source>
</evidence>
<dbReference type="Pfam" id="PF13855">
    <property type="entry name" value="LRR_8"/>
    <property type="match status" value="1"/>
</dbReference>
<dbReference type="GO" id="GO:0016020">
    <property type="term" value="C:membrane"/>
    <property type="evidence" value="ECO:0007669"/>
    <property type="project" value="UniProtKB-SubCell"/>
</dbReference>
<comment type="subcellular location">
    <subcellularLocation>
        <location evidence="1">Membrane</location>
    </subcellularLocation>
</comment>
<proteinExistence type="predicted"/>
<organism evidence="6">
    <name type="scientific">Corethron hystrix</name>
    <dbReference type="NCBI Taxonomy" id="216773"/>
    <lineage>
        <taxon>Eukaryota</taxon>
        <taxon>Sar</taxon>
        <taxon>Stramenopiles</taxon>
        <taxon>Ochrophyta</taxon>
        <taxon>Bacillariophyta</taxon>
        <taxon>Coscinodiscophyceae</taxon>
        <taxon>Corethrophycidae</taxon>
        <taxon>Corethrales</taxon>
        <taxon>Corethraceae</taxon>
        <taxon>Corethron</taxon>
    </lineage>
</organism>
<sequence length="848" mass="94297">MSDLSWLDVESDEIYKVVTTNSMPTSNPTRSPASIASCSDVPGFSVEIRKKVVTCEYVAVLEEETKNLVCDRKVNFNSEYKKVEEFCKKSCDSDCTETIPLTTGLQSCQDSLGFHVEIRGKKVDCDVVRFQMPHVTEILCERITQYEYSSHPIKYHCPEACDFDCTKSVSTKVQCADKTEFMVNIRGKDVTCELVSLLDARTQAVLCAHSEYWNGKMQTIDQFCPIACGKNDCAVTTRNAPMKNTTPECLDDEDFMVSIRGKNASCEFVSLASKSIQSILCERLVAWNGKSQTIDKFCPVACGSGCVAVSTQQSTATHKDKCLDNRDFMTNVRGKGVTCEFISSSNTSIRSILCGRSGTWNGKTQTIDKFCPSACRNDCTTKDPMLPPPPAVSRTEIDTRCADDKDFMKSIRGTDITCRFVSLANTSIRSVLCERLETWKGRTQLLSRFCPLACGQGCTAVSSAQVSRIGRQSLTTDPTSGPSHTPSDIPSNNPTTSPTYNPTATPTYPPTVSPTYTPTLTPTFQPTRCAVRTEAERIRALADRYADSSSDITRPAQQKALEFIMQLGEDPCKENSYDLQRYVAVVWYYSTGGENWEDPGNYLNGEDECEWKGLVCEGGDSITRMIFNENNLKGSLPNEIQHLSKLRTLEADGNKLRGIIPEDITECMQLEAIHLENNFLEGTIPNKIGKLQKLKVLDVDKNILSGSLPSSLFDIMSLVILDLDNNYISGVIQPEIRKLINLKQMQLENNLFTGSIPNELGEIESLELIYLHGNDITGTMPQSVCKLQLNDIWANCGNGYPQLLCDCCTRCLDQNYQARGVKEGNKQDFSSFLAFLEGWWDLGLEEEP</sequence>
<feature type="compositionally biased region" description="Low complexity" evidence="5">
    <location>
        <begin position="485"/>
        <end position="506"/>
    </location>
</feature>
<feature type="region of interest" description="Disordered" evidence="5">
    <location>
        <begin position="471"/>
        <end position="509"/>
    </location>
</feature>